<dbReference type="EMBL" id="CP086720">
    <property type="protein sequence ID" value="WOO85553.1"/>
    <property type="molecule type" value="Genomic_DNA"/>
</dbReference>
<proteinExistence type="predicted"/>
<dbReference type="PANTHER" id="PTHR21575:SF12">
    <property type="entry name" value="PROTEIN HID1"/>
    <property type="match status" value="1"/>
</dbReference>
<evidence type="ECO:0000313" key="3">
    <source>
        <dbReference type="Proteomes" id="UP000827549"/>
    </source>
</evidence>
<dbReference type="GO" id="GO:0005797">
    <property type="term" value="C:Golgi medial cisterna"/>
    <property type="evidence" value="ECO:0007669"/>
    <property type="project" value="TreeGrafter"/>
</dbReference>
<dbReference type="Proteomes" id="UP000827549">
    <property type="component" value="Chromosome 7"/>
</dbReference>
<feature type="compositionally biased region" description="Acidic residues" evidence="1">
    <location>
        <begin position="179"/>
        <end position="191"/>
    </location>
</feature>
<sequence>MFRNLPTLKSLPQAIGLPFLSSQEDALLTFKAGVNGVKRLSGDDVIPLSDEAYWSQYWTLFSSAADVYNIVSAADVRQALSANPTNVANLVEVLSQHLFALIPSDGFPSSTTPAETGKVASTTQVLNCLRVLGRVIVIVYEAQADGVADQTWADLHLFSRKRVKREAPAAAEENQFTIADDDDDDEDDETDALNPRKLKASLNDPLSNPTPAAAEDEDANTELLPSLADRLFSVVIDLLFCAGFSVPESVRGVAGTGDKINYIIWEKGVGSTVSLGSTPELDRNKVEVLRFLLVLVSITIYTPPSALQTTPNPPLAHMTHDLERRLVLSLLCSLLNTSLATQKPDATSSLPYANLVFRASDERRTLVRTCLMTLLVALDYRSFDDVPGLPPPPGGPPADAAKKDDNAFRFFISKLHRKDDLEFVLSGILGILEEHHAVQSGYLPGSRQPIPYVLEAFMLLWRLVDLNKRFKAYLFESGKAVDIVGYIILCCLEYKNDPAQHGLLRLLAYLLQTLSVDPGFGTAINQPLRQAVPSKWAVQGSTADFMITSIYSIATTPGLNPLFPALTIAIANSAPSLRHLGVQASTRLMQLFKAFSSPNFLLADEGHPRLVYYLLETFNSVLYHQLSENPNLVYAILQKHQDFQTLATFTLMSGLRDIQRRKNRIAAAEERNAPARPGLVRTNSELAMLAEKAALLGREIDDDEGEESSGPTVQLTSPTGGIVDPAPNPIEGASSPKRNSESSPAAPASSESTPTKAGLSEKARGKMRATEPASDSATDGEGDVPDEELLKLAAAGVGPNGYVPTQEWVTSWQKGLPLDPVLVAISELLPKIQDSLPVQGAPSAKVFNILKGASLDDVLPPAAPFIPRKFQWSPQSCVWLTSLLWGDVYVANLTYIGAWRDTSVRLFGVKQAPVKGRAAQVDRMLKMIGVA</sequence>
<reference evidence="2" key="1">
    <citation type="submission" date="2023-10" db="EMBL/GenBank/DDBJ databases">
        <authorList>
            <person name="Noh H."/>
        </authorList>
    </citation>
    <scope>NUCLEOTIDE SEQUENCE</scope>
    <source>
        <strain evidence="2">DUCC4014</strain>
    </source>
</reference>
<feature type="region of interest" description="Disordered" evidence="1">
    <location>
        <begin position="169"/>
        <end position="219"/>
    </location>
</feature>
<accession>A0AAF0YKV8</accession>
<protein>
    <submittedName>
        <fullName evidence="2">Protein HID1</fullName>
    </submittedName>
</protein>
<dbReference type="InterPro" id="IPR026705">
    <property type="entry name" value="Hid-1/Ecm30"/>
</dbReference>
<feature type="region of interest" description="Disordered" evidence="1">
    <location>
        <begin position="701"/>
        <end position="784"/>
    </location>
</feature>
<dbReference type="GO" id="GO:0016020">
    <property type="term" value="C:membrane"/>
    <property type="evidence" value="ECO:0007669"/>
    <property type="project" value="TreeGrafter"/>
</dbReference>
<name>A0AAF0YKV8_9TREE</name>
<dbReference type="AlphaFoldDB" id="A0AAF0YKV8"/>
<dbReference type="Pfam" id="PF12722">
    <property type="entry name" value="Hid1"/>
    <property type="match status" value="1"/>
</dbReference>
<keyword evidence="3" id="KW-1185">Reference proteome</keyword>
<evidence type="ECO:0000313" key="2">
    <source>
        <dbReference type="EMBL" id="WOO85553.1"/>
    </source>
</evidence>
<dbReference type="RefSeq" id="XP_062631579.1">
    <property type="nucleotide sequence ID" value="XM_062775595.1"/>
</dbReference>
<evidence type="ECO:0000256" key="1">
    <source>
        <dbReference type="SAM" id="MobiDB-lite"/>
    </source>
</evidence>
<dbReference type="GO" id="GO:0000138">
    <property type="term" value="C:Golgi trans cisterna"/>
    <property type="evidence" value="ECO:0007669"/>
    <property type="project" value="TreeGrafter"/>
</dbReference>
<gene>
    <name evidence="2" type="primary">Hid1</name>
    <name evidence="2" type="ORF">LOC62_07G009056</name>
</gene>
<dbReference type="PANTHER" id="PTHR21575">
    <property type="entry name" value="PROTEIN HID1"/>
    <property type="match status" value="1"/>
</dbReference>
<dbReference type="GeneID" id="87812219"/>
<feature type="compositionally biased region" description="Low complexity" evidence="1">
    <location>
        <begin position="741"/>
        <end position="755"/>
    </location>
</feature>
<organism evidence="2 3">
    <name type="scientific">Vanrija pseudolonga</name>
    <dbReference type="NCBI Taxonomy" id="143232"/>
    <lineage>
        <taxon>Eukaryota</taxon>
        <taxon>Fungi</taxon>
        <taxon>Dikarya</taxon>
        <taxon>Basidiomycota</taxon>
        <taxon>Agaricomycotina</taxon>
        <taxon>Tremellomycetes</taxon>
        <taxon>Trichosporonales</taxon>
        <taxon>Trichosporonaceae</taxon>
        <taxon>Vanrija</taxon>
    </lineage>
</organism>